<dbReference type="NCBIfam" id="NF002730">
    <property type="entry name" value="PRK02628.1"/>
    <property type="match status" value="1"/>
</dbReference>
<dbReference type="CDD" id="cd07570">
    <property type="entry name" value="GAT_Gln-NAD-synth"/>
    <property type="match status" value="1"/>
</dbReference>
<gene>
    <name evidence="9" type="ORF">EVA_10495</name>
</gene>
<evidence type="ECO:0000256" key="1">
    <source>
        <dbReference type="ARBA" id="ARBA00005188"/>
    </source>
</evidence>
<name>J9GHM7_9ZZZZ</name>
<dbReference type="Gene3D" id="3.60.110.10">
    <property type="entry name" value="Carbon-nitrogen hydrolase"/>
    <property type="match status" value="1"/>
</dbReference>
<organism evidence="9">
    <name type="scientific">gut metagenome</name>
    <dbReference type="NCBI Taxonomy" id="749906"/>
    <lineage>
        <taxon>unclassified sequences</taxon>
        <taxon>metagenomes</taxon>
        <taxon>organismal metagenomes</taxon>
    </lineage>
</organism>
<reference evidence="9" key="1">
    <citation type="journal article" date="2012" name="PLoS ONE">
        <title>Gene sets for utilization of primary and secondary nutrition supplies in the distal gut of endangered iberian lynx.</title>
        <authorList>
            <person name="Alcaide M."/>
            <person name="Messina E."/>
            <person name="Richter M."/>
            <person name="Bargiela R."/>
            <person name="Peplies J."/>
            <person name="Huws S.A."/>
            <person name="Newbold C.J."/>
            <person name="Golyshin P.N."/>
            <person name="Simon M.A."/>
            <person name="Lopez G."/>
            <person name="Yakimov M.M."/>
            <person name="Ferrer M."/>
        </authorList>
    </citation>
    <scope>NUCLEOTIDE SEQUENCE</scope>
</reference>
<dbReference type="UniPathway" id="UPA00253">
    <property type="reaction ID" value="UER00334"/>
</dbReference>
<comment type="similarity">
    <text evidence="2">In the C-terminal section; belongs to the NAD synthetase family.</text>
</comment>
<dbReference type="FunFam" id="1.10.10.1140:FF:000001">
    <property type="entry name" value="Glutamine-dependent NAD(+) synthetase"/>
    <property type="match status" value="1"/>
</dbReference>
<feature type="domain" description="CN hydrolase" evidence="8">
    <location>
        <begin position="6"/>
        <end position="270"/>
    </location>
</feature>
<dbReference type="InterPro" id="IPR014445">
    <property type="entry name" value="Gln-dep_NAD_synthase"/>
</dbReference>
<evidence type="ECO:0000313" key="9">
    <source>
        <dbReference type="EMBL" id="EJX01403.1"/>
    </source>
</evidence>
<proteinExistence type="inferred from homology"/>
<dbReference type="EC" id="6.3.5.1" evidence="3"/>
<dbReference type="InterPro" id="IPR022310">
    <property type="entry name" value="NAD/GMP_synthase"/>
</dbReference>
<dbReference type="PROSITE" id="PS50263">
    <property type="entry name" value="CN_HYDROLASE"/>
    <property type="match status" value="1"/>
</dbReference>
<dbReference type="InterPro" id="IPR036526">
    <property type="entry name" value="C-N_Hydrolase_sf"/>
</dbReference>
<sequence>MKNGFVKVAAAVPPVKVADCKFNTEQILNLMARAEGTGVDVLCFPELCITGYSCQDLFQQRLLQDEAIASLLKILELSHNMPRLTTIVGLPIVHDGLLLNCAAVVGQGKVYGLVPKTFIPNHAEYNEKRWFNSSMSLYEGTTYHFCGQHVPLSSRLVFSHGEYRFGVEIGEDLWAPMPRSCRLALEDADVIFNLSAGCESAGRGDYLRQLVIGQSGRCMAGYVYVGCGYGESTQDVVCAGRSLIVENGLVLAEGQPFTMQPHFTVTEIDVERLRQDRLKNTTFTDSKSYAMQAGVIPYRCVELDNVSCADHFVLNRNFDPLPFIPEGEALDRRCEEILAIQSEGLARRIEHTQAKSVVVGISGGLDSTLALLVAVKAFDRLEKPRKGIVGVTMPGFGTTDRTYTNALTLMKRLGITLREINIREACEVHFRDLGHDMNVHDVTFENSQARERTQILMDMANQMGGFVVGTGDLSELALGWATYNGDHMSMYGVNAAVPKTLVRYLVSWVAHHLSDEEVSRTLIDIVETPISPELIPADEAGNMTQKTEDLVGPYELHDFFIYYTLRYGFRPSKIFAMAVQAFNGSSDRVESYDEATIKKWLTTFYRRFFTQQFKRNCLPDGPKVGSCGLSPRGDWHMPSDAYSRAWLEECENL</sequence>
<dbReference type="NCBIfam" id="TIGR00552">
    <property type="entry name" value="nadE"/>
    <property type="match status" value="1"/>
</dbReference>
<dbReference type="InterPro" id="IPR041856">
    <property type="entry name" value="NAD+_synth_C"/>
</dbReference>
<dbReference type="Pfam" id="PF00795">
    <property type="entry name" value="CN_hydrolase"/>
    <property type="match status" value="1"/>
</dbReference>
<dbReference type="PANTHER" id="PTHR23090:SF9">
    <property type="entry name" value="GLUTAMINE-DEPENDENT NAD(+) SYNTHETASE"/>
    <property type="match status" value="1"/>
</dbReference>
<dbReference type="HAMAP" id="MF_02090">
    <property type="entry name" value="NadE_glutamine_dep"/>
    <property type="match status" value="1"/>
</dbReference>
<dbReference type="PANTHER" id="PTHR23090">
    <property type="entry name" value="NH 3 /GLUTAMINE-DEPENDENT NAD + SYNTHETASE"/>
    <property type="match status" value="1"/>
</dbReference>
<dbReference type="Gene3D" id="1.10.10.1140">
    <property type="entry name" value="Glutamine-dependent NAD+ synthetase, C-terminal domain"/>
    <property type="match status" value="1"/>
</dbReference>
<dbReference type="AlphaFoldDB" id="J9GHM7"/>
<dbReference type="GO" id="GO:0003952">
    <property type="term" value="F:NAD+ synthase (glutamine-hydrolyzing) activity"/>
    <property type="evidence" value="ECO:0007669"/>
    <property type="project" value="UniProtKB-EC"/>
</dbReference>
<evidence type="ECO:0000256" key="2">
    <source>
        <dbReference type="ARBA" id="ARBA00007145"/>
    </source>
</evidence>
<evidence type="ECO:0000256" key="5">
    <source>
        <dbReference type="ARBA" id="ARBA00022741"/>
    </source>
</evidence>
<dbReference type="GO" id="GO:0009435">
    <property type="term" value="P:NAD+ biosynthetic process"/>
    <property type="evidence" value="ECO:0007669"/>
    <property type="project" value="UniProtKB-UniPathway"/>
</dbReference>
<dbReference type="GO" id="GO:0005524">
    <property type="term" value="F:ATP binding"/>
    <property type="evidence" value="ECO:0007669"/>
    <property type="project" value="UniProtKB-KW"/>
</dbReference>
<comment type="pathway">
    <text evidence="1">Cofactor biosynthesis; NAD(+) biosynthesis; NAD(+) from deamido-NAD(+) (L-Gln route): step 1/1.</text>
</comment>
<dbReference type="PIRSF" id="PIRSF006630">
    <property type="entry name" value="NADS_GAT"/>
    <property type="match status" value="1"/>
</dbReference>
<dbReference type="EMBL" id="AMCI01002975">
    <property type="protein sequence ID" value="EJX01403.1"/>
    <property type="molecule type" value="Genomic_DNA"/>
</dbReference>
<dbReference type="InterPro" id="IPR003694">
    <property type="entry name" value="NAD_synthase"/>
</dbReference>
<evidence type="ECO:0000256" key="6">
    <source>
        <dbReference type="ARBA" id="ARBA00022840"/>
    </source>
</evidence>
<accession>J9GHM7</accession>
<protein>
    <recommendedName>
        <fullName evidence="3">NAD(+) synthase (glutamine-hydrolyzing)</fullName>
        <ecNumber evidence="3">6.3.5.1</ecNumber>
    </recommendedName>
</protein>
<dbReference type="Gene3D" id="3.40.50.620">
    <property type="entry name" value="HUPs"/>
    <property type="match status" value="1"/>
</dbReference>
<keyword evidence="6" id="KW-0067">ATP-binding</keyword>
<evidence type="ECO:0000259" key="8">
    <source>
        <dbReference type="PROSITE" id="PS50263"/>
    </source>
</evidence>
<dbReference type="InterPro" id="IPR003010">
    <property type="entry name" value="C-N_Hydrolase"/>
</dbReference>
<keyword evidence="7" id="KW-0520">NAD</keyword>
<dbReference type="Pfam" id="PF02540">
    <property type="entry name" value="NAD_synthase"/>
    <property type="match status" value="1"/>
</dbReference>
<dbReference type="GO" id="GO:0004359">
    <property type="term" value="F:glutaminase activity"/>
    <property type="evidence" value="ECO:0007669"/>
    <property type="project" value="InterPro"/>
</dbReference>
<evidence type="ECO:0000256" key="7">
    <source>
        <dbReference type="ARBA" id="ARBA00023027"/>
    </source>
</evidence>
<evidence type="ECO:0000256" key="3">
    <source>
        <dbReference type="ARBA" id="ARBA00012743"/>
    </source>
</evidence>
<comment type="caution">
    <text evidence="9">The sequence shown here is derived from an EMBL/GenBank/DDBJ whole genome shotgun (WGS) entry which is preliminary data.</text>
</comment>
<keyword evidence="5" id="KW-0547">Nucleotide-binding</keyword>
<evidence type="ECO:0000256" key="4">
    <source>
        <dbReference type="ARBA" id="ARBA00022598"/>
    </source>
</evidence>
<dbReference type="SUPFAM" id="SSF56317">
    <property type="entry name" value="Carbon-nitrogen hydrolase"/>
    <property type="match status" value="1"/>
</dbReference>
<dbReference type="InterPro" id="IPR014729">
    <property type="entry name" value="Rossmann-like_a/b/a_fold"/>
</dbReference>
<dbReference type="GO" id="GO:0005737">
    <property type="term" value="C:cytoplasm"/>
    <property type="evidence" value="ECO:0007669"/>
    <property type="project" value="InterPro"/>
</dbReference>
<dbReference type="SUPFAM" id="SSF52402">
    <property type="entry name" value="Adenine nucleotide alpha hydrolases-like"/>
    <property type="match status" value="1"/>
</dbReference>
<keyword evidence="4" id="KW-0436">Ligase</keyword>
<dbReference type="CDD" id="cd00553">
    <property type="entry name" value="NAD_synthase"/>
    <property type="match status" value="1"/>
</dbReference>